<dbReference type="PROSITE" id="PS01124">
    <property type="entry name" value="HTH_ARAC_FAMILY_2"/>
    <property type="match status" value="1"/>
</dbReference>
<dbReference type="Gene3D" id="1.10.10.60">
    <property type="entry name" value="Homeodomain-like"/>
    <property type="match status" value="2"/>
</dbReference>
<keyword evidence="3" id="KW-0804">Transcription</keyword>
<gene>
    <name evidence="5" type="ORF">ACELLULO517_00700</name>
</gene>
<dbReference type="GO" id="GO:0043565">
    <property type="term" value="F:sequence-specific DNA binding"/>
    <property type="evidence" value="ECO:0007669"/>
    <property type="project" value="InterPro"/>
</dbReference>
<name>A0A963YX52_9PROT</name>
<organism evidence="5 6">
    <name type="scientific">Acidisoma cellulosilyticum</name>
    <dbReference type="NCBI Taxonomy" id="2802395"/>
    <lineage>
        <taxon>Bacteria</taxon>
        <taxon>Pseudomonadati</taxon>
        <taxon>Pseudomonadota</taxon>
        <taxon>Alphaproteobacteria</taxon>
        <taxon>Acetobacterales</taxon>
        <taxon>Acidocellaceae</taxon>
        <taxon>Acidisoma</taxon>
    </lineage>
</organism>
<dbReference type="InterPro" id="IPR009594">
    <property type="entry name" value="Tscrpt_reg_HTH_AraC_N"/>
</dbReference>
<evidence type="ECO:0000313" key="6">
    <source>
        <dbReference type="Proteomes" id="UP000721844"/>
    </source>
</evidence>
<keyword evidence="2" id="KW-0238">DNA-binding</keyword>
<dbReference type="Proteomes" id="UP000721844">
    <property type="component" value="Unassembled WGS sequence"/>
</dbReference>
<proteinExistence type="predicted"/>
<keyword evidence="6" id="KW-1185">Reference proteome</keyword>
<evidence type="ECO:0000256" key="2">
    <source>
        <dbReference type="ARBA" id="ARBA00023125"/>
    </source>
</evidence>
<evidence type="ECO:0000259" key="4">
    <source>
        <dbReference type="PROSITE" id="PS01124"/>
    </source>
</evidence>
<feature type="domain" description="HTH araC/xylS-type" evidence="4">
    <location>
        <begin position="195"/>
        <end position="285"/>
    </location>
</feature>
<dbReference type="EMBL" id="JAESVA010000001">
    <property type="protein sequence ID" value="MCB8878734.1"/>
    <property type="molecule type" value="Genomic_DNA"/>
</dbReference>
<evidence type="ECO:0000313" key="5">
    <source>
        <dbReference type="EMBL" id="MCB8878734.1"/>
    </source>
</evidence>
<dbReference type="GO" id="GO:0003700">
    <property type="term" value="F:DNA-binding transcription factor activity"/>
    <property type="evidence" value="ECO:0007669"/>
    <property type="project" value="InterPro"/>
</dbReference>
<dbReference type="Pfam" id="PF06719">
    <property type="entry name" value="AraC_N"/>
    <property type="match status" value="1"/>
</dbReference>
<keyword evidence="1" id="KW-0805">Transcription regulation</keyword>
<reference evidence="5 6" key="1">
    <citation type="journal article" date="2021" name="Microorganisms">
        <title>Acidisoma silvae sp. nov. and Acidisomacellulosilytica sp. nov., Two Acidophilic Bacteria Isolated from Decaying Wood, Hydrolyzing Cellulose and Producing Poly-3-hydroxybutyrate.</title>
        <authorList>
            <person name="Mieszkin S."/>
            <person name="Pouder E."/>
            <person name="Uroz S."/>
            <person name="Simon-Colin C."/>
            <person name="Alain K."/>
        </authorList>
    </citation>
    <scope>NUCLEOTIDE SEQUENCE [LARGE SCALE GENOMIC DNA]</scope>
    <source>
        <strain evidence="5 6">HW T5.17</strain>
    </source>
</reference>
<accession>A0A963YX52</accession>
<sequence>MDPMSFMQPVLARMSAIARRQLDSGAQMTGIPRFEITHSTKPTEPFSFVFEPVCCLILQGAKRVIIGDRALRYGAGDYFLGSLELPALAQIVEASPEEPYLALNLSLDPSVIATVLFKLPSEQTPALAQGFSVGCSDPDLIDTWYRMLRTMDRPLEIPVLAPLIESELLFRMLNGPHGAVLRQVAGTDRRLSQIRRSLTWIRENYARPIRVEQLAERVGMSGTVFHRHFKAVCATIRLHEARRHLLKDSGDIAGAAFAVGYESASQFTREYARLFGEPPRRDIRRLILESSGEDMHPS</sequence>
<dbReference type="Pfam" id="PF12833">
    <property type="entry name" value="HTH_18"/>
    <property type="match status" value="1"/>
</dbReference>
<evidence type="ECO:0000256" key="3">
    <source>
        <dbReference type="ARBA" id="ARBA00023163"/>
    </source>
</evidence>
<dbReference type="InterPro" id="IPR018060">
    <property type="entry name" value="HTH_AraC"/>
</dbReference>
<dbReference type="SUPFAM" id="SSF46689">
    <property type="entry name" value="Homeodomain-like"/>
    <property type="match status" value="2"/>
</dbReference>
<dbReference type="PANTHER" id="PTHR43436">
    <property type="entry name" value="ARAC-FAMILY TRANSCRIPTIONAL REGULATOR"/>
    <property type="match status" value="1"/>
</dbReference>
<dbReference type="InterPro" id="IPR018062">
    <property type="entry name" value="HTH_AraC-typ_CS"/>
</dbReference>
<evidence type="ECO:0000256" key="1">
    <source>
        <dbReference type="ARBA" id="ARBA00023015"/>
    </source>
</evidence>
<comment type="caution">
    <text evidence="5">The sequence shown here is derived from an EMBL/GenBank/DDBJ whole genome shotgun (WGS) entry which is preliminary data.</text>
</comment>
<dbReference type="PANTHER" id="PTHR43436:SF1">
    <property type="entry name" value="TRANSCRIPTIONAL REGULATORY PROTEIN"/>
    <property type="match status" value="1"/>
</dbReference>
<dbReference type="InterPro" id="IPR009057">
    <property type="entry name" value="Homeodomain-like_sf"/>
</dbReference>
<dbReference type="RefSeq" id="WP_227304703.1">
    <property type="nucleotide sequence ID" value="NZ_JAESVA010000001.1"/>
</dbReference>
<dbReference type="SMART" id="SM00342">
    <property type="entry name" value="HTH_ARAC"/>
    <property type="match status" value="1"/>
</dbReference>
<dbReference type="AlphaFoldDB" id="A0A963YX52"/>
<protein>
    <submittedName>
        <fullName evidence="5">AraC family transcriptional regulator</fullName>
    </submittedName>
</protein>
<dbReference type="PROSITE" id="PS00041">
    <property type="entry name" value="HTH_ARAC_FAMILY_1"/>
    <property type="match status" value="1"/>
</dbReference>